<comment type="caution">
    <text evidence="1">The sequence shown here is derived from an EMBL/GenBank/DDBJ whole genome shotgun (WGS) entry which is preliminary data.</text>
</comment>
<gene>
    <name evidence="1" type="ORF">OPV22_018403</name>
</gene>
<dbReference type="Proteomes" id="UP001222027">
    <property type="component" value="Unassembled WGS sequence"/>
</dbReference>
<keyword evidence="2" id="KW-1185">Reference proteome</keyword>
<organism evidence="1 2">
    <name type="scientific">Ensete ventricosum</name>
    <name type="common">Abyssinian banana</name>
    <name type="synonym">Musa ensete</name>
    <dbReference type="NCBI Taxonomy" id="4639"/>
    <lineage>
        <taxon>Eukaryota</taxon>
        <taxon>Viridiplantae</taxon>
        <taxon>Streptophyta</taxon>
        <taxon>Embryophyta</taxon>
        <taxon>Tracheophyta</taxon>
        <taxon>Spermatophyta</taxon>
        <taxon>Magnoliopsida</taxon>
        <taxon>Liliopsida</taxon>
        <taxon>Zingiberales</taxon>
        <taxon>Musaceae</taxon>
        <taxon>Ensete</taxon>
    </lineage>
</organism>
<dbReference type="EMBL" id="JAQQAF010000005">
    <property type="protein sequence ID" value="KAJ8485918.1"/>
    <property type="molecule type" value="Genomic_DNA"/>
</dbReference>
<reference evidence="1 2" key="1">
    <citation type="submission" date="2022-12" db="EMBL/GenBank/DDBJ databases">
        <title>Chromosome-scale assembly of the Ensete ventricosum genome.</title>
        <authorList>
            <person name="Dussert Y."/>
            <person name="Stocks J."/>
            <person name="Wendawek A."/>
            <person name="Woldeyes F."/>
            <person name="Nichols R.A."/>
            <person name="Borrell J.S."/>
        </authorList>
    </citation>
    <scope>NUCLEOTIDE SEQUENCE [LARGE SCALE GENOMIC DNA]</scope>
    <source>
        <strain evidence="2">cv. Maze</strain>
        <tissue evidence="1">Seeds</tissue>
    </source>
</reference>
<name>A0AAV8QYK6_ENSVE</name>
<sequence>MRKLAYCRGEWERLEDGSRSTFRGTNSSHHRLPWMEAGGSDPVASSYPLFWWIPAVPVFCTEKDVSQRCPWTFEGGRTLPVLTIDRSLTGGYWRKPKKGSHLFVLIVDSNLSMVPLPPLLWSECAL</sequence>
<evidence type="ECO:0000313" key="2">
    <source>
        <dbReference type="Proteomes" id="UP001222027"/>
    </source>
</evidence>
<accession>A0AAV8QYK6</accession>
<proteinExistence type="predicted"/>
<evidence type="ECO:0000313" key="1">
    <source>
        <dbReference type="EMBL" id="KAJ8485918.1"/>
    </source>
</evidence>
<protein>
    <submittedName>
        <fullName evidence="1">Uncharacterized protein</fullName>
    </submittedName>
</protein>
<dbReference type="AlphaFoldDB" id="A0AAV8QYK6"/>